<dbReference type="InterPro" id="IPR029047">
    <property type="entry name" value="HSP70_peptide-bd_sf"/>
</dbReference>
<dbReference type="OrthoDB" id="10262720at2759"/>
<feature type="compositionally biased region" description="Polar residues" evidence="15">
    <location>
        <begin position="912"/>
        <end position="921"/>
    </location>
</feature>
<reference evidence="16 17" key="1">
    <citation type="journal article" date="2018" name="Nat. Ecol. Evol.">
        <title>Shark genomes provide insights into elasmobranch evolution and the origin of vertebrates.</title>
        <authorList>
            <person name="Hara Y"/>
            <person name="Yamaguchi K"/>
            <person name="Onimaru K"/>
            <person name="Kadota M"/>
            <person name="Koyanagi M"/>
            <person name="Keeley SD"/>
            <person name="Tatsumi K"/>
            <person name="Tanaka K"/>
            <person name="Motone F"/>
            <person name="Kageyama Y"/>
            <person name="Nozu R"/>
            <person name="Adachi N"/>
            <person name="Nishimura O"/>
            <person name="Nakagawa R"/>
            <person name="Tanegashima C"/>
            <person name="Kiyatake I"/>
            <person name="Matsumoto R"/>
            <person name="Murakumo K"/>
            <person name="Nishida K"/>
            <person name="Terakita A"/>
            <person name="Kuratani S"/>
            <person name="Sato K"/>
            <person name="Hyodo S Kuraku.S."/>
        </authorList>
    </citation>
    <scope>NUCLEOTIDE SEQUENCE [LARGE SCALE GENOMIC DNA]</scope>
</reference>
<dbReference type="FunFam" id="3.90.640.10:FF:000012">
    <property type="entry name" value="Hypoxia up-regulated protein 1"/>
    <property type="match status" value="1"/>
</dbReference>
<dbReference type="Gene3D" id="1.20.1270.10">
    <property type="match status" value="1"/>
</dbReference>
<evidence type="ECO:0000256" key="9">
    <source>
        <dbReference type="ARBA" id="ARBA00022824"/>
    </source>
</evidence>
<proteinExistence type="inferred from homology"/>
<evidence type="ECO:0000313" key="17">
    <source>
        <dbReference type="Proteomes" id="UP000288216"/>
    </source>
</evidence>
<accession>A0A401P0M7</accession>
<dbReference type="Gene3D" id="3.30.30.30">
    <property type="match status" value="1"/>
</dbReference>
<dbReference type="InterPro" id="IPR018181">
    <property type="entry name" value="Heat_shock_70_CS"/>
</dbReference>
<sequence length="1358" mass="153118">FEFIPNGGRVYYERRSQPPFLVLMMDSYIKVTNDRAFLRQNIDLLDKEYDFWMKNRTVLVIAGGKTHLVNRYIVEAAGPRPESYSKDVDLAKSLTEAARGDLWLELKTGAESGWDFSSRWFIDSNGENNGTLKDTKTTYILPVDLNSVLCRNERVLAMFHRELGNSLKAQYYEEALKSRKAAVRDIFWDETQGIWFDYNLMRNHSNTAFYASNLAPLWAECFTEQEPGETAEMVIHYLEEQQLLWYSNGIPTSLVASGEQWDYPNAWPPLQQIIIEGLAKSNSETVRSIAIQQAQKWIQANWAVYQKHQSMFEKYDVSGDGKPGGGGEYDVQVGFGWTNGVALELLDQYGAHLTSGVTVQTCLSLLAVLPVDSIAVMSVDLGSEWMKIAIVKPGVPMEIVLNKESRRKTPVAVALKENERLFGDSAVAMAAKNPKLVARYLQDLLGKRSDNPQVELYRKRFPEHQLVAAEHRGTVVFKLSDELYYSPEEILAMVLNYSRTLAQEFAEQPIKDLVITVPAYFNQAERRAVLHAAQMVGLKVLQLINDNTAVALNYGVFRRKDINATAQNVMFYDMGSSSTTATIVTYVTTKTKDSGTQPQLQILGIGFDRNLGGLEMDLRLQDHLAKLFNAQKKTPKDVHQHPRAMAKLWKEANRVKTVLSANIDHMAQIEGLLDDIDFKARVTRQEFEELCGDLFERVAEPVHQALKVSELKMEEIDQVILVGGATRVPKVQEVLLKAIGKKELGKNINADEAASMGAVYQAAALSKAFRVKPFLIRDAAMYPIQVEFTRSVEEDGVKNIKHNKRVLFQRMSPYPQRKVITFNRYSDDFEFFVNYGELNFLSESELSIFGSLNLSTVQLSGVGSSFQKHSDSESKGIKAHFNMDESGILALDRVESVFEKVQDEEPEEESTLTKLGNTISSLFGGGSSEADGRENLTESVQDEEEVVSKTEQDGQEEPETPKDKEPPKEEESSQPKEQGKAEPDGEKADQPETGEDQAKTEKPETLDKNVDDVGKEEAKDPELNKTEEEVKRPKGPKRVKISENVTVELEIQDLPDISQEQMTLSQKKLQDLADRDLRKHEHEKMANSLEAFIFETQDKLYQDEYQAVSTQDEREQISTKLSEASNWLDEDGYAAATQELKAKLSELRKMCKELFFKVEERRKWPDRLSALDNMLNHSTIFLKGAQLIPEADHIFTAVELSTLEKVITETTTWKTETVKAQNKLPSTQKPILLSKDIEAKLTLLDREVKYLLNKAKFAKPKPRKEKNTTQEMKNTTMEDKNTTAADSENVILPEKNAEGDSENKEVKPGEAPPTENKVQSDSDDGAAQKADPVVLESSKGTAEGKLESKSDKHPPDEL</sequence>
<gene>
    <name evidence="16" type="ORF">scyTo_0013603</name>
</gene>
<keyword evidence="17" id="KW-1185">Reference proteome</keyword>
<dbReference type="FunFam" id="2.60.34.10:FF:000009">
    <property type="entry name" value="Hypoxia up-regulated protein 1"/>
    <property type="match status" value="1"/>
</dbReference>
<evidence type="ECO:0000256" key="5">
    <source>
        <dbReference type="ARBA" id="ARBA00019905"/>
    </source>
</evidence>
<feature type="compositionally biased region" description="Basic and acidic residues" evidence="15">
    <location>
        <begin position="1295"/>
        <end position="1308"/>
    </location>
</feature>
<dbReference type="InterPro" id="IPR008928">
    <property type="entry name" value="6-hairpin_glycosidase_sf"/>
</dbReference>
<evidence type="ECO:0000256" key="6">
    <source>
        <dbReference type="ARBA" id="ARBA00022729"/>
    </source>
</evidence>
<organism evidence="16 17">
    <name type="scientific">Scyliorhinus torazame</name>
    <name type="common">Cloudy catshark</name>
    <name type="synonym">Catulus torazame</name>
    <dbReference type="NCBI Taxonomy" id="75743"/>
    <lineage>
        <taxon>Eukaryota</taxon>
        <taxon>Metazoa</taxon>
        <taxon>Chordata</taxon>
        <taxon>Craniata</taxon>
        <taxon>Vertebrata</taxon>
        <taxon>Chondrichthyes</taxon>
        <taxon>Elasmobranchii</taxon>
        <taxon>Galeomorphii</taxon>
        <taxon>Galeoidea</taxon>
        <taxon>Carcharhiniformes</taxon>
        <taxon>Scyliorhinidae</taxon>
        <taxon>Scyliorhinus</taxon>
    </lineage>
</organism>
<dbReference type="InterPro" id="IPR012341">
    <property type="entry name" value="6hp_glycosidase-like_sf"/>
</dbReference>
<evidence type="ECO:0000313" key="16">
    <source>
        <dbReference type="EMBL" id="GCB66663.1"/>
    </source>
</evidence>
<keyword evidence="11" id="KW-0143">Chaperone</keyword>
<name>A0A401P0M7_SCYTO</name>
<dbReference type="PROSITE" id="PS00928">
    <property type="entry name" value="TREHALASE_2"/>
    <property type="match status" value="1"/>
</dbReference>
<dbReference type="CDD" id="cd10230">
    <property type="entry name" value="ASKHA_NBD_HSP70_HYOU1"/>
    <property type="match status" value="1"/>
</dbReference>
<dbReference type="Gene3D" id="2.60.34.10">
    <property type="entry name" value="Substrate Binding Domain Of DNAk, Chain A, domain 1"/>
    <property type="match status" value="1"/>
</dbReference>
<dbReference type="InterPro" id="IPR029048">
    <property type="entry name" value="HSP70_C_sf"/>
</dbReference>
<evidence type="ECO:0000256" key="1">
    <source>
        <dbReference type="ARBA" id="ARBA00004319"/>
    </source>
</evidence>
<dbReference type="GO" id="GO:0004555">
    <property type="term" value="F:alpha,alpha-trehalase activity"/>
    <property type="evidence" value="ECO:0007669"/>
    <property type="project" value="UniProtKB-EC"/>
</dbReference>
<dbReference type="PANTHER" id="PTHR45639">
    <property type="entry name" value="HSC70CB, ISOFORM G-RELATED"/>
    <property type="match status" value="1"/>
</dbReference>
<dbReference type="PROSITE" id="PS01036">
    <property type="entry name" value="HSP70_3"/>
    <property type="match status" value="1"/>
</dbReference>
<dbReference type="SUPFAM" id="SSF48208">
    <property type="entry name" value="Six-hairpin glycosidases"/>
    <property type="match status" value="1"/>
</dbReference>
<keyword evidence="10" id="KW-0067">ATP-binding</keyword>
<comment type="caution">
    <text evidence="16">The sequence shown here is derived from an EMBL/GenBank/DDBJ whole genome shotgun (WGS) entry which is preliminary data.</text>
</comment>
<evidence type="ECO:0000256" key="4">
    <source>
        <dbReference type="ARBA" id="ARBA00012757"/>
    </source>
</evidence>
<dbReference type="OMA" id="SRTPMIQ"/>
<dbReference type="PROSITE" id="PS00329">
    <property type="entry name" value="HSP70_2"/>
    <property type="match status" value="1"/>
</dbReference>
<dbReference type="GO" id="GO:0030968">
    <property type="term" value="P:endoplasmic reticulum unfolded protein response"/>
    <property type="evidence" value="ECO:0007669"/>
    <property type="project" value="TreeGrafter"/>
</dbReference>
<dbReference type="InterPro" id="IPR018232">
    <property type="entry name" value="Glyco_hydro_37_CS"/>
</dbReference>
<keyword evidence="9" id="KW-0256">Endoplasmic reticulum</keyword>
<comment type="similarity">
    <text evidence="2">Belongs to the glycosyl hydrolase 37 family.</text>
</comment>
<keyword evidence="6" id="KW-0732">Signal</keyword>
<dbReference type="EC" id="3.2.1.28" evidence="4"/>
<dbReference type="GO" id="GO:0140662">
    <property type="term" value="F:ATP-dependent protein folding chaperone"/>
    <property type="evidence" value="ECO:0007669"/>
    <property type="project" value="InterPro"/>
</dbReference>
<dbReference type="InterPro" id="IPR043129">
    <property type="entry name" value="ATPase_NBD"/>
</dbReference>
<evidence type="ECO:0000256" key="3">
    <source>
        <dbReference type="ARBA" id="ARBA00007381"/>
    </source>
</evidence>
<dbReference type="GO" id="GO:0005524">
    <property type="term" value="F:ATP binding"/>
    <property type="evidence" value="ECO:0007669"/>
    <property type="project" value="UniProtKB-KW"/>
</dbReference>
<evidence type="ECO:0000256" key="10">
    <source>
        <dbReference type="ARBA" id="ARBA00022840"/>
    </source>
</evidence>
<evidence type="ECO:0000256" key="2">
    <source>
        <dbReference type="ARBA" id="ARBA00005615"/>
    </source>
</evidence>
<evidence type="ECO:0000256" key="7">
    <source>
        <dbReference type="ARBA" id="ARBA00022741"/>
    </source>
</evidence>
<feature type="non-terminal residue" evidence="16">
    <location>
        <position position="1"/>
    </location>
</feature>
<dbReference type="PRINTS" id="PR00744">
    <property type="entry name" value="GLHYDRLASE37"/>
</dbReference>
<comment type="subcellular location">
    <subcellularLocation>
        <location evidence="1">Endoplasmic reticulum lumen</location>
    </subcellularLocation>
</comment>
<protein>
    <recommendedName>
        <fullName evidence="14">Hypoxia up-regulated protein 1</fullName>
        <ecNumber evidence="4">3.2.1.28</ecNumber>
    </recommendedName>
    <alternativeName>
        <fullName evidence="13">Alpha,alpha-trehalase</fullName>
    </alternativeName>
    <alternativeName>
        <fullName evidence="5">Trehalase</fullName>
    </alternativeName>
</protein>
<dbReference type="STRING" id="75743.A0A401P0M7"/>
<feature type="region of interest" description="Disordered" evidence="15">
    <location>
        <begin position="902"/>
        <end position="1038"/>
    </location>
</feature>
<dbReference type="FunFam" id="3.30.30.30:FF:000004">
    <property type="entry name" value="hypoxia up-regulated protein 1"/>
    <property type="match status" value="1"/>
</dbReference>
<dbReference type="InterPro" id="IPR013126">
    <property type="entry name" value="Hsp_70_fam"/>
</dbReference>
<evidence type="ECO:0000256" key="14">
    <source>
        <dbReference type="ARBA" id="ARBA00040503"/>
    </source>
</evidence>
<dbReference type="GO" id="GO:1903298">
    <property type="term" value="P:negative regulation of hypoxia-induced intrinsic apoptotic signaling pathway"/>
    <property type="evidence" value="ECO:0007669"/>
    <property type="project" value="TreeGrafter"/>
</dbReference>
<feature type="compositionally biased region" description="Basic and acidic residues" evidence="15">
    <location>
        <begin position="959"/>
        <end position="1032"/>
    </location>
</feature>
<dbReference type="Gene3D" id="3.30.420.40">
    <property type="match status" value="2"/>
</dbReference>
<feature type="region of interest" description="Disordered" evidence="15">
    <location>
        <begin position="1259"/>
        <end position="1358"/>
    </location>
</feature>
<dbReference type="Gene3D" id="3.90.640.10">
    <property type="entry name" value="Actin, Chain A, domain 4"/>
    <property type="match status" value="1"/>
</dbReference>
<feature type="compositionally biased region" description="Basic and acidic residues" evidence="15">
    <location>
        <begin position="1342"/>
        <end position="1358"/>
    </location>
</feature>
<evidence type="ECO:0000256" key="13">
    <source>
        <dbReference type="ARBA" id="ARBA00030473"/>
    </source>
</evidence>
<dbReference type="SUPFAM" id="SSF100934">
    <property type="entry name" value="Heat shock protein 70kD (HSP70), C-terminal subdomain"/>
    <property type="match status" value="1"/>
</dbReference>
<dbReference type="GO" id="GO:0005991">
    <property type="term" value="P:trehalose metabolic process"/>
    <property type="evidence" value="ECO:0007669"/>
    <property type="project" value="InterPro"/>
</dbReference>
<keyword evidence="7" id="KW-0547">Nucleotide-binding</keyword>
<dbReference type="InterPro" id="IPR001661">
    <property type="entry name" value="Glyco_hydro_37"/>
</dbReference>
<dbReference type="Pfam" id="PF01204">
    <property type="entry name" value="Trehalase"/>
    <property type="match status" value="1"/>
</dbReference>
<keyword evidence="12" id="KW-0326">Glycosidase</keyword>
<keyword evidence="8" id="KW-0378">Hydrolase</keyword>
<evidence type="ECO:0000256" key="11">
    <source>
        <dbReference type="ARBA" id="ARBA00023186"/>
    </source>
</evidence>
<dbReference type="Pfam" id="PF00012">
    <property type="entry name" value="HSP70"/>
    <property type="match status" value="1"/>
</dbReference>
<dbReference type="GO" id="GO:0005788">
    <property type="term" value="C:endoplasmic reticulum lumen"/>
    <property type="evidence" value="ECO:0007669"/>
    <property type="project" value="UniProtKB-SubCell"/>
</dbReference>
<dbReference type="SUPFAM" id="SSF53067">
    <property type="entry name" value="Actin-like ATPase domain"/>
    <property type="match status" value="2"/>
</dbReference>
<dbReference type="PANTHER" id="PTHR45639:SF3">
    <property type="entry name" value="HYPOXIA UP-REGULATED PROTEIN 1"/>
    <property type="match status" value="1"/>
</dbReference>
<dbReference type="FunFam" id="1.20.1270.10:FF:000013">
    <property type="entry name" value="Hypoxia up-regulated protein 1"/>
    <property type="match status" value="1"/>
</dbReference>
<dbReference type="EMBL" id="BFAA01007023">
    <property type="protein sequence ID" value="GCB66663.1"/>
    <property type="molecule type" value="Genomic_DNA"/>
</dbReference>
<evidence type="ECO:0000256" key="8">
    <source>
        <dbReference type="ARBA" id="ARBA00022801"/>
    </source>
</evidence>
<dbReference type="Proteomes" id="UP000288216">
    <property type="component" value="Unassembled WGS sequence"/>
</dbReference>
<evidence type="ECO:0000256" key="15">
    <source>
        <dbReference type="SAM" id="MobiDB-lite"/>
    </source>
</evidence>
<evidence type="ECO:0000256" key="12">
    <source>
        <dbReference type="ARBA" id="ARBA00023295"/>
    </source>
</evidence>
<comment type="similarity">
    <text evidence="3">Belongs to the heat shock protein 70 family.</text>
</comment>
<dbReference type="Gene3D" id="1.50.10.10">
    <property type="match status" value="1"/>
</dbReference>
<dbReference type="GO" id="GO:0034663">
    <property type="term" value="C:endoplasmic reticulum chaperone complex"/>
    <property type="evidence" value="ECO:0007669"/>
    <property type="project" value="TreeGrafter"/>
</dbReference>